<name>A0A6J6KBM0_9ZZZZ</name>
<organism evidence="1">
    <name type="scientific">freshwater metagenome</name>
    <dbReference type="NCBI Taxonomy" id="449393"/>
    <lineage>
        <taxon>unclassified sequences</taxon>
        <taxon>metagenomes</taxon>
        <taxon>ecological metagenomes</taxon>
    </lineage>
</organism>
<dbReference type="EMBL" id="CAEZWE010000010">
    <property type="protein sequence ID" value="CAB4645665.1"/>
    <property type="molecule type" value="Genomic_DNA"/>
</dbReference>
<gene>
    <name evidence="1" type="ORF">UFOPK2169_00427</name>
</gene>
<reference evidence="1" key="1">
    <citation type="submission" date="2020-05" db="EMBL/GenBank/DDBJ databases">
        <authorList>
            <person name="Chiriac C."/>
            <person name="Salcher M."/>
            <person name="Ghai R."/>
            <person name="Kavagutti S V."/>
        </authorList>
    </citation>
    <scope>NUCLEOTIDE SEQUENCE</scope>
</reference>
<accession>A0A6J6KBM0</accession>
<proteinExistence type="predicted"/>
<protein>
    <submittedName>
        <fullName evidence="1">Unannotated protein</fullName>
    </submittedName>
</protein>
<sequence>MPLTVKTSLEIRVSWYVTEAESVPSYVFAEGEMLIVTDRGVISAVVVGAPEIVRV</sequence>
<dbReference type="AlphaFoldDB" id="A0A6J6KBM0"/>
<evidence type="ECO:0000313" key="1">
    <source>
        <dbReference type="EMBL" id="CAB4645665.1"/>
    </source>
</evidence>